<dbReference type="SUPFAM" id="SSF53041">
    <property type="entry name" value="Resolvase-like"/>
    <property type="match status" value="1"/>
</dbReference>
<dbReference type="AlphaFoldDB" id="A0A1Z9YYC3"/>
<dbReference type="Pfam" id="PF00239">
    <property type="entry name" value="Resolvase"/>
    <property type="match status" value="1"/>
</dbReference>
<name>A0A1Z9YYC3_9GAMM</name>
<dbReference type="Proteomes" id="UP000196536">
    <property type="component" value="Unassembled WGS sequence"/>
</dbReference>
<keyword evidence="3" id="KW-1185">Reference proteome</keyword>
<evidence type="ECO:0000259" key="1">
    <source>
        <dbReference type="SMART" id="SM00857"/>
    </source>
</evidence>
<dbReference type="GO" id="GO:0003677">
    <property type="term" value="F:DNA binding"/>
    <property type="evidence" value="ECO:0007669"/>
    <property type="project" value="InterPro"/>
</dbReference>
<dbReference type="EMBL" id="NEXX01000003">
    <property type="protein sequence ID" value="OUY07216.1"/>
    <property type="molecule type" value="Genomic_DNA"/>
</dbReference>
<dbReference type="RefSeq" id="WP_087620813.1">
    <property type="nucleotide sequence ID" value="NZ_NEXX01000003.1"/>
</dbReference>
<protein>
    <submittedName>
        <fullName evidence="2">Resolvase</fullName>
    </submittedName>
</protein>
<feature type="domain" description="Resolvase/invertase-type recombinase catalytic" evidence="1">
    <location>
        <begin position="3"/>
        <end position="135"/>
    </location>
</feature>
<dbReference type="InterPro" id="IPR036162">
    <property type="entry name" value="Resolvase-like_N_sf"/>
</dbReference>
<sequence length="200" mass="23170">MRTYAYVRVDPNTQENFNYLSFFQNFGYSIPSQRLIVEEVAVDTSIIYRDKLINLINYGLETGDLLIFKGIDCLGSSFDEIYNTVNTIEEKKITLICLDFSKKEITDDLKLIFFHFLKLCSSFESKLKNKRKGNHPSSSFVKKVGRPEILTANQKEEVLDKFKKGYSVYALAKEYSVTRTVIQRLLDKSTKSLKSIKRVQ</sequence>
<organism evidence="2 3">
    <name type="scientific">Acinetobacter populi</name>
    <dbReference type="NCBI Taxonomy" id="1582270"/>
    <lineage>
        <taxon>Bacteria</taxon>
        <taxon>Pseudomonadati</taxon>
        <taxon>Pseudomonadota</taxon>
        <taxon>Gammaproteobacteria</taxon>
        <taxon>Moraxellales</taxon>
        <taxon>Moraxellaceae</taxon>
        <taxon>Acinetobacter</taxon>
    </lineage>
</organism>
<accession>A0A1Z9YYC3</accession>
<evidence type="ECO:0000313" key="2">
    <source>
        <dbReference type="EMBL" id="OUY07216.1"/>
    </source>
</evidence>
<dbReference type="InterPro" id="IPR006119">
    <property type="entry name" value="Resolv_N"/>
</dbReference>
<evidence type="ECO:0000313" key="3">
    <source>
        <dbReference type="Proteomes" id="UP000196536"/>
    </source>
</evidence>
<dbReference type="GO" id="GO:0000150">
    <property type="term" value="F:DNA strand exchange activity"/>
    <property type="evidence" value="ECO:0007669"/>
    <property type="project" value="InterPro"/>
</dbReference>
<reference evidence="2 3" key="1">
    <citation type="submission" date="2017-05" db="EMBL/GenBank/DDBJ databases">
        <title>Acinetobacter populi ANC 5415 (= PBJ7), whole genome shotgun sequencing project.</title>
        <authorList>
            <person name="Nemec A."/>
            <person name="Radolfova-Krizova L."/>
        </authorList>
    </citation>
    <scope>NUCLEOTIDE SEQUENCE [LARGE SCALE GENOMIC DNA]</scope>
    <source>
        <strain evidence="2 3">PBJ7</strain>
    </source>
</reference>
<gene>
    <name evidence="2" type="ORF">CAP51_11095</name>
</gene>
<proteinExistence type="predicted"/>
<comment type="caution">
    <text evidence="2">The sequence shown here is derived from an EMBL/GenBank/DDBJ whole genome shotgun (WGS) entry which is preliminary data.</text>
</comment>
<dbReference type="SMART" id="SM00857">
    <property type="entry name" value="Resolvase"/>
    <property type="match status" value="1"/>
</dbReference>
<dbReference type="OrthoDB" id="6684083at2"/>
<dbReference type="Gene3D" id="3.40.50.1390">
    <property type="entry name" value="Resolvase, N-terminal catalytic domain"/>
    <property type="match status" value="1"/>
</dbReference>